<organism evidence="2 3">
    <name type="scientific">Actinomyces oris</name>
    <dbReference type="NCBI Taxonomy" id="544580"/>
    <lineage>
        <taxon>Bacteria</taxon>
        <taxon>Bacillati</taxon>
        <taxon>Actinomycetota</taxon>
        <taxon>Actinomycetes</taxon>
        <taxon>Actinomycetales</taxon>
        <taxon>Actinomycetaceae</taxon>
        <taxon>Actinomyces</taxon>
    </lineage>
</organism>
<accession>A0A1Q8X8L5</accession>
<gene>
    <name evidence="2" type="ORF">BKH15_07220</name>
</gene>
<evidence type="ECO:0000313" key="2">
    <source>
        <dbReference type="EMBL" id="OLO76682.1"/>
    </source>
</evidence>
<dbReference type="InterPro" id="IPR014966">
    <property type="entry name" value="FRG-dom"/>
</dbReference>
<dbReference type="EMBL" id="MSKW01000014">
    <property type="protein sequence ID" value="OLO76682.1"/>
    <property type="molecule type" value="Genomic_DNA"/>
</dbReference>
<dbReference type="AlphaFoldDB" id="A0A1Q8X8L5"/>
<dbReference type="Proteomes" id="UP000186769">
    <property type="component" value="Unassembled WGS sequence"/>
</dbReference>
<name>A0A1Q8X8L5_9ACTO</name>
<evidence type="ECO:0000259" key="1">
    <source>
        <dbReference type="SMART" id="SM00901"/>
    </source>
</evidence>
<reference evidence="2 3" key="1">
    <citation type="submission" date="2016-12" db="EMBL/GenBank/DDBJ databases">
        <title>Genomic comparison of strains in the 'Actinomyces naeslundii' group.</title>
        <authorList>
            <person name="Mughal S.R."/>
            <person name="Do T."/>
            <person name="Gilbert S.C."/>
            <person name="Witherden E.A."/>
            <person name="Didelot X."/>
            <person name="Beighton D."/>
        </authorList>
    </citation>
    <scope>NUCLEOTIDE SEQUENCE [LARGE SCALE GENOMIC DNA]</scope>
    <source>
        <strain evidence="2 3">G53E</strain>
    </source>
</reference>
<protein>
    <recommendedName>
        <fullName evidence="1">FRG domain-containing protein</fullName>
    </recommendedName>
</protein>
<sequence>MSSWDDMQSAIIDIKKKSNGHTLVWRGHAVAGWELHSSLYRYLIEKRPEEGVGEENLLKFEEEIVGYIRDNWRVGDVTYLELLAQLQHYGAPTRLIDVSLNPYVAIWMAVERQSSESGRDGEDARLFAFDVVRDEGVPSIPLQRYDCPWDFRSASDGGVDGGTWNQGNWTSEFWFWQPPAYNERIPAQYAGFLVGGVPSFSKPGSNARYRKRPGTNPGCWLENEVRGHTSINLRMVDRKRNSRKDTKPAFTVRIASKAKDEIRDVLEGTFNFKSSTMYPDTPGRASEIKKAIDYGYFNLEAYAKD</sequence>
<dbReference type="Pfam" id="PF08867">
    <property type="entry name" value="FRG"/>
    <property type="match status" value="1"/>
</dbReference>
<proteinExistence type="predicted"/>
<comment type="caution">
    <text evidence="2">The sequence shown here is derived from an EMBL/GenBank/DDBJ whole genome shotgun (WGS) entry which is preliminary data.</text>
</comment>
<dbReference type="SMART" id="SM00901">
    <property type="entry name" value="FRG"/>
    <property type="match status" value="1"/>
</dbReference>
<evidence type="ECO:0000313" key="3">
    <source>
        <dbReference type="Proteomes" id="UP000186769"/>
    </source>
</evidence>
<feature type="domain" description="FRG" evidence="1">
    <location>
        <begin position="19"/>
        <end position="127"/>
    </location>
</feature>